<dbReference type="RefSeq" id="XP_026225156.1">
    <property type="nucleotide sequence ID" value="XM_026369371.1"/>
</dbReference>
<feature type="chain" id="PRO_5018615367" description="Endonuclease domain-containing 1 protein-like" evidence="2">
    <location>
        <begin position="26"/>
        <end position="414"/>
    </location>
</feature>
<dbReference type="SMART" id="SM00892">
    <property type="entry name" value="Endonuclease_NS"/>
    <property type="match status" value="1"/>
</dbReference>
<dbReference type="InterPro" id="IPR044925">
    <property type="entry name" value="His-Me_finger_sf"/>
</dbReference>
<evidence type="ECO:0000313" key="6">
    <source>
        <dbReference type="Proteomes" id="UP000265040"/>
    </source>
</evidence>
<dbReference type="STRING" id="64144.ENSATEP00000020809"/>
<dbReference type="Ensembl" id="ENSATET00000021167.3">
    <property type="protein sequence ID" value="ENSATEP00000020809.1"/>
    <property type="gene ID" value="ENSATEG00000014502.3"/>
</dbReference>
<feature type="domain" description="ENPP1-3/EXOG-like endonuclease/phosphodiesterase" evidence="3">
    <location>
        <begin position="71"/>
        <end position="280"/>
    </location>
</feature>
<keyword evidence="6" id="KW-1185">Reference proteome</keyword>
<dbReference type="Pfam" id="PF01223">
    <property type="entry name" value="Endonuclease_NS"/>
    <property type="match status" value="1"/>
</dbReference>
<evidence type="ECO:0008006" key="7">
    <source>
        <dbReference type="Google" id="ProtNLM"/>
    </source>
</evidence>
<evidence type="ECO:0000256" key="1">
    <source>
        <dbReference type="SAM" id="MobiDB-lite"/>
    </source>
</evidence>
<sequence length="414" mass="44832">MVTPLKMWCFLPLAVLLLSITPTETKVVNEMSECEGFLLDETPPQVPGILENGGIMNQNRYKIICQTYRDEKRFVTLYDTKNKIPVFSAYKYRGGEGGEANRFWKIEPQLENMENDVNMEDCNINIEYKNQAGDNDYKTGTRYDKGHLFPLSYALNEDDKISTCTLTNAVPQVASFNQGSWRRMEGRVKCVLDNYCNSEGYLVTGAEPSKKTIMNKDVNVPSVLWSAFCCYSEKLNTWIASAHWGKNAQEEPNVKQMYTRTLEELYDKLTDKLGDKKFEAFPNTKCPLRENVAEKYPEIKQKCRIPVYVPGAIGKGGARRDGRARGIGGAGGAQGLGGARGAGGGRGVEGARGAGRGQGVGGAQGEGGARRVGGARGEGGARRKGRARGIGGAGGAQGVGGARGLGGGRGVEGE</sequence>
<dbReference type="GO" id="GO:0003676">
    <property type="term" value="F:nucleic acid binding"/>
    <property type="evidence" value="ECO:0007669"/>
    <property type="project" value="InterPro"/>
</dbReference>
<feature type="signal peptide" evidence="2">
    <location>
        <begin position="1"/>
        <end position="25"/>
    </location>
</feature>
<evidence type="ECO:0000313" key="5">
    <source>
        <dbReference type="Ensembl" id="ENSATEP00000020809.1"/>
    </source>
</evidence>
<feature type="compositionally biased region" description="Gly residues" evidence="1">
    <location>
        <begin position="325"/>
        <end position="378"/>
    </location>
</feature>
<evidence type="ECO:0000259" key="3">
    <source>
        <dbReference type="SMART" id="SM00477"/>
    </source>
</evidence>
<protein>
    <recommendedName>
        <fullName evidence="7">Endonuclease domain-containing 1 protein-like</fullName>
    </recommendedName>
</protein>
<dbReference type="GeneID" id="113168353"/>
<proteinExistence type="predicted"/>
<dbReference type="AlphaFoldDB" id="A0A3Q1INJ1"/>
<reference evidence="5" key="1">
    <citation type="submission" date="2021-04" db="EMBL/GenBank/DDBJ databases">
        <authorList>
            <consortium name="Wellcome Sanger Institute Data Sharing"/>
        </authorList>
    </citation>
    <scope>NUCLEOTIDE SEQUENCE [LARGE SCALE GENOMIC DNA]</scope>
</reference>
<keyword evidence="2" id="KW-0732">Signal</keyword>
<feature type="region of interest" description="Disordered" evidence="1">
    <location>
        <begin position="317"/>
        <end position="414"/>
    </location>
</feature>
<evidence type="ECO:0000256" key="2">
    <source>
        <dbReference type="SAM" id="SignalP"/>
    </source>
</evidence>
<dbReference type="InterPro" id="IPR039015">
    <property type="entry name" value="ENDOD1"/>
</dbReference>
<dbReference type="Gene3D" id="3.40.570.10">
    <property type="entry name" value="Extracellular Endonuclease, subunit A"/>
    <property type="match status" value="1"/>
</dbReference>
<dbReference type="OrthoDB" id="69221at2759"/>
<organism evidence="5 6">
    <name type="scientific">Anabas testudineus</name>
    <name type="common">Climbing perch</name>
    <name type="synonym">Anthias testudineus</name>
    <dbReference type="NCBI Taxonomy" id="64144"/>
    <lineage>
        <taxon>Eukaryota</taxon>
        <taxon>Metazoa</taxon>
        <taxon>Chordata</taxon>
        <taxon>Craniata</taxon>
        <taxon>Vertebrata</taxon>
        <taxon>Euteleostomi</taxon>
        <taxon>Actinopterygii</taxon>
        <taxon>Neopterygii</taxon>
        <taxon>Teleostei</taxon>
        <taxon>Neoteleostei</taxon>
        <taxon>Acanthomorphata</taxon>
        <taxon>Anabantaria</taxon>
        <taxon>Anabantiformes</taxon>
        <taxon>Anabantoidei</taxon>
        <taxon>Anabantidae</taxon>
        <taxon>Anabas</taxon>
    </lineage>
</organism>
<feature type="domain" description="DNA/RNA non-specific endonuclease/pyrophosphatase/phosphodiesterase" evidence="4">
    <location>
        <begin position="70"/>
        <end position="278"/>
    </location>
</feature>
<accession>A0A3Q1INJ1</accession>
<dbReference type="InterPro" id="IPR001604">
    <property type="entry name" value="Endo_G_ENPP1-like_dom"/>
</dbReference>
<dbReference type="PANTHER" id="PTHR21472">
    <property type="entry name" value="ENDONUCLEASE DOMAIN-CONTAINING 1 PROTEIN ENDOD1"/>
    <property type="match status" value="1"/>
</dbReference>
<dbReference type="PANTHER" id="PTHR21472:SF15">
    <property type="entry name" value="ENDONUCLEASE DOMAIN-CONTAINING 1 PROTEIN-RELATED"/>
    <property type="match status" value="1"/>
</dbReference>
<dbReference type="GeneTree" id="ENSGT01030000234592"/>
<dbReference type="InterPro" id="IPR020821">
    <property type="entry name" value="ENPP1-3/EXOG-like_nuc-like"/>
</dbReference>
<dbReference type="GO" id="GO:0016787">
    <property type="term" value="F:hydrolase activity"/>
    <property type="evidence" value="ECO:0007669"/>
    <property type="project" value="InterPro"/>
</dbReference>
<reference evidence="5" key="2">
    <citation type="submission" date="2025-08" db="UniProtKB">
        <authorList>
            <consortium name="Ensembl"/>
        </authorList>
    </citation>
    <scope>IDENTIFICATION</scope>
</reference>
<dbReference type="SMART" id="SM00477">
    <property type="entry name" value="NUC"/>
    <property type="match status" value="1"/>
</dbReference>
<dbReference type="InParanoid" id="A0A3Q1INJ1"/>
<dbReference type="SUPFAM" id="SSF54060">
    <property type="entry name" value="His-Me finger endonucleases"/>
    <property type="match status" value="1"/>
</dbReference>
<dbReference type="GO" id="GO:0046872">
    <property type="term" value="F:metal ion binding"/>
    <property type="evidence" value="ECO:0007669"/>
    <property type="project" value="InterPro"/>
</dbReference>
<dbReference type="InterPro" id="IPR044929">
    <property type="entry name" value="DNA/RNA_non-sp_Endonuclease_sf"/>
</dbReference>
<name>A0A3Q1INJ1_ANATE</name>
<reference evidence="5" key="3">
    <citation type="submission" date="2025-09" db="UniProtKB">
        <authorList>
            <consortium name="Ensembl"/>
        </authorList>
    </citation>
    <scope>IDENTIFICATION</scope>
</reference>
<evidence type="ECO:0000259" key="4">
    <source>
        <dbReference type="SMART" id="SM00892"/>
    </source>
</evidence>
<feature type="compositionally biased region" description="Gly residues" evidence="1">
    <location>
        <begin position="388"/>
        <end position="414"/>
    </location>
</feature>
<dbReference type="Proteomes" id="UP000265040">
    <property type="component" value="Chromosome 18"/>
</dbReference>